<feature type="non-terminal residue" evidence="1">
    <location>
        <position position="1"/>
    </location>
</feature>
<evidence type="ECO:0000313" key="1">
    <source>
        <dbReference type="EMBL" id="JAP07963.1"/>
    </source>
</evidence>
<dbReference type="EMBL" id="GEDG01037730">
    <property type="protein sequence ID" value="JAP07963.1"/>
    <property type="molecule type" value="Transcribed_RNA"/>
</dbReference>
<organism evidence="1">
    <name type="scientific">Solanum chacoense</name>
    <name type="common">Chaco potato</name>
    <dbReference type="NCBI Taxonomy" id="4108"/>
    <lineage>
        <taxon>Eukaryota</taxon>
        <taxon>Viridiplantae</taxon>
        <taxon>Streptophyta</taxon>
        <taxon>Embryophyta</taxon>
        <taxon>Tracheophyta</taxon>
        <taxon>Spermatophyta</taxon>
        <taxon>Magnoliopsida</taxon>
        <taxon>eudicotyledons</taxon>
        <taxon>Gunneridae</taxon>
        <taxon>Pentapetalae</taxon>
        <taxon>asterids</taxon>
        <taxon>lamiids</taxon>
        <taxon>Solanales</taxon>
        <taxon>Solanaceae</taxon>
        <taxon>Solanoideae</taxon>
        <taxon>Solaneae</taxon>
        <taxon>Solanum</taxon>
    </lineage>
</organism>
<dbReference type="AlphaFoldDB" id="A0A0V0GKX0"/>
<reference evidence="1" key="1">
    <citation type="submission" date="2015-12" db="EMBL/GenBank/DDBJ databases">
        <title>Gene expression during late stages of embryo sac development: a critical building block for successful pollen-pistil interactions.</title>
        <authorList>
            <person name="Liu Y."/>
            <person name="Joly V."/>
            <person name="Sabar M."/>
            <person name="Matton D.P."/>
        </authorList>
    </citation>
    <scope>NUCLEOTIDE SEQUENCE</scope>
</reference>
<protein>
    <submittedName>
        <fullName evidence="1">Putative ovule protein</fullName>
    </submittedName>
</protein>
<sequence length="65" mass="7867">VTIAFPQDVHQQQKLYYSVVQHYHPPLQNLVGFFGSLRYPRQHIYQLHPLEVILYFENLRTFLKP</sequence>
<proteinExistence type="predicted"/>
<name>A0A0V0GKX0_SOLCH</name>
<accession>A0A0V0GKX0</accession>